<sequence>MSTRSKSTIAALFAGVLVAATSAAAPAAAVAPNTVGNSAPNLSIFTPQKGGIYVGGQLFSVVIPAGTTLQTSTLPWVDSSSNSIVIAKLPTVSGNVTAKDIDPRGSVFKVTSDKNYRYFKGNGLPTTPMGKFGPVQSGTPAYPYYAGAPGGTNTTPGTPGFGQPYPNAAAIGISPYNLDIKVPIAPKYLATPQAIQYLITGVTLTGTVWHAEIANASGTAWYNPISILPLDQCFGHPYSQQYHLHAFSWKCFPNQGTRGQSPLVGYALDGFGIYGPRGADGKEITNAQLDECHGMTSPVLWNGKVQNIYHYVLNSEYPYSVGCFRGVVDPANVANTVVPTLGQPMPASMPGMGH</sequence>
<gene>
    <name evidence="3" type="ORF">ORI27_20330</name>
</gene>
<evidence type="ECO:0000256" key="1">
    <source>
        <dbReference type="SAM" id="SignalP"/>
    </source>
</evidence>
<keyword evidence="1" id="KW-0732">Signal</keyword>
<dbReference type="Proteomes" id="UP001300745">
    <property type="component" value="Unassembled WGS sequence"/>
</dbReference>
<evidence type="ECO:0000259" key="2">
    <source>
        <dbReference type="Pfam" id="PF14240"/>
    </source>
</evidence>
<dbReference type="RefSeq" id="WP_265998819.1">
    <property type="nucleotide sequence ID" value="NZ_JAPJDN010000020.1"/>
</dbReference>
<name>A0ABT3SHR7_9MYCO</name>
<proteinExistence type="predicted"/>
<keyword evidence="4" id="KW-1185">Reference proteome</keyword>
<feature type="chain" id="PRO_5046861794" evidence="1">
    <location>
        <begin position="28"/>
        <end position="354"/>
    </location>
</feature>
<feature type="domain" description="YHYH" evidence="2">
    <location>
        <begin position="180"/>
        <end position="278"/>
    </location>
</feature>
<accession>A0ABT3SHR7</accession>
<protein>
    <submittedName>
        <fullName evidence="3">YHYH protein</fullName>
    </submittedName>
</protein>
<dbReference type="Pfam" id="PF14240">
    <property type="entry name" value="YHYH"/>
    <property type="match status" value="1"/>
</dbReference>
<feature type="signal peptide" evidence="1">
    <location>
        <begin position="1"/>
        <end position="27"/>
    </location>
</feature>
<dbReference type="EMBL" id="JAPJDO010000020">
    <property type="protein sequence ID" value="MCX2939048.1"/>
    <property type="molecule type" value="Genomic_DNA"/>
</dbReference>
<dbReference type="InterPro" id="IPR025924">
    <property type="entry name" value="YHYH_dom"/>
</dbReference>
<evidence type="ECO:0000313" key="3">
    <source>
        <dbReference type="EMBL" id="MCX2939048.1"/>
    </source>
</evidence>
<reference evidence="3 4" key="1">
    <citation type="submission" date="2022-11" db="EMBL/GenBank/DDBJ databases">
        <title>Mycobacterium sp. nov.</title>
        <authorList>
            <person name="Papic B."/>
            <person name="Spicic S."/>
            <person name="Duvnjak S."/>
        </authorList>
    </citation>
    <scope>NUCLEOTIDE SEQUENCE [LARGE SCALE GENOMIC DNA]</scope>
    <source>
        <strain evidence="3 4">CVI_P4</strain>
    </source>
</reference>
<comment type="caution">
    <text evidence="3">The sequence shown here is derived from an EMBL/GenBank/DDBJ whole genome shotgun (WGS) entry which is preliminary data.</text>
</comment>
<organism evidence="3 4">
    <name type="scientific">Mycobacterium pinniadriaticum</name>
    <dbReference type="NCBI Taxonomy" id="2994102"/>
    <lineage>
        <taxon>Bacteria</taxon>
        <taxon>Bacillati</taxon>
        <taxon>Actinomycetota</taxon>
        <taxon>Actinomycetes</taxon>
        <taxon>Mycobacteriales</taxon>
        <taxon>Mycobacteriaceae</taxon>
        <taxon>Mycobacterium</taxon>
    </lineage>
</organism>
<evidence type="ECO:0000313" key="4">
    <source>
        <dbReference type="Proteomes" id="UP001300745"/>
    </source>
</evidence>